<keyword evidence="4" id="KW-1185">Reference proteome</keyword>
<feature type="domain" description="LysM" evidence="2">
    <location>
        <begin position="152"/>
        <end position="201"/>
    </location>
</feature>
<dbReference type="InterPro" id="IPR018392">
    <property type="entry name" value="LysM"/>
</dbReference>
<dbReference type="RefSeq" id="WP_123925031.1">
    <property type="nucleotide sequence ID" value="NZ_JBPSDP010000002.1"/>
</dbReference>
<evidence type="ECO:0000313" key="4">
    <source>
        <dbReference type="Proteomes" id="UP000267536"/>
    </source>
</evidence>
<keyword evidence="1" id="KW-1133">Transmembrane helix</keyword>
<evidence type="ECO:0000256" key="1">
    <source>
        <dbReference type="SAM" id="Phobius"/>
    </source>
</evidence>
<name>A0A3N4GXC9_9ACTN</name>
<dbReference type="OrthoDB" id="4380186at2"/>
<keyword evidence="1" id="KW-0812">Transmembrane</keyword>
<dbReference type="Proteomes" id="UP000267536">
    <property type="component" value="Unassembled WGS sequence"/>
</dbReference>
<protein>
    <submittedName>
        <fullName evidence="3">LysM peptidoglycan-binding domain-containing protein</fullName>
    </submittedName>
</protein>
<evidence type="ECO:0000259" key="2">
    <source>
        <dbReference type="SMART" id="SM00257"/>
    </source>
</evidence>
<dbReference type="Pfam" id="PF01476">
    <property type="entry name" value="LysM"/>
    <property type="match status" value="1"/>
</dbReference>
<dbReference type="SMART" id="SM00257">
    <property type="entry name" value="LysM"/>
    <property type="match status" value="1"/>
</dbReference>
<keyword evidence="1" id="KW-0472">Membrane</keyword>
<comment type="caution">
    <text evidence="3">The sequence shown here is derived from an EMBL/GenBank/DDBJ whole genome shotgun (WGS) entry which is preliminary data.</text>
</comment>
<dbReference type="AlphaFoldDB" id="A0A3N4GXC9"/>
<sequence length="204" mass="21909">MPTVLLPSVPGADDLEVRSRRTGYRAAAVRRGSSMQTCATVEHRVPEHRVLEQRSSDRCRPEWRMLERDPARRRPVYAGPARTGARRLPAVGGTRCATPVGPRVAAHRSARRTGAMVAVLTGVALALLVWLVAVAGSDYQQSTAPTPAATEVVHVRAGESLNSVAARVAPDLPRQAVIDEIARMNEISGSGLQIGQALLVPAYR</sequence>
<evidence type="ECO:0000313" key="3">
    <source>
        <dbReference type="EMBL" id="RPA66077.1"/>
    </source>
</evidence>
<gene>
    <name evidence="3" type="ORF">EF294_00250</name>
</gene>
<organism evidence="3 4">
    <name type="scientific">Gordonia oryzae</name>
    <dbReference type="NCBI Taxonomy" id="2487349"/>
    <lineage>
        <taxon>Bacteria</taxon>
        <taxon>Bacillati</taxon>
        <taxon>Actinomycetota</taxon>
        <taxon>Actinomycetes</taxon>
        <taxon>Mycobacteriales</taxon>
        <taxon>Gordoniaceae</taxon>
        <taxon>Gordonia</taxon>
    </lineage>
</organism>
<dbReference type="EMBL" id="RKMH01000001">
    <property type="protein sequence ID" value="RPA66077.1"/>
    <property type="molecule type" value="Genomic_DNA"/>
</dbReference>
<dbReference type="Gene3D" id="3.10.350.10">
    <property type="entry name" value="LysM domain"/>
    <property type="match status" value="1"/>
</dbReference>
<accession>A0A3N4GXC9</accession>
<reference evidence="3 4" key="1">
    <citation type="submission" date="2018-11" db="EMBL/GenBank/DDBJ databases">
        <title>Draft genome sequence of Gordonia sp. RS15-1S isolated from rice stems.</title>
        <authorList>
            <person name="Muangham S."/>
        </authorList>
    </citation>
    <scope>NUCLEOTIDE SEQUENCE [LARGE SCALE GENOMIC DNA]</scope>
    <source>
        <strain evidence="3 4">RS15-1S</strain>
    </source>
</reference>
<proteinExistence type="predicted"/>
<feature type="transmembrane region" description="Helical" evidence="1">
    <location>
        <begin position="113"/>
        <end position="133"/>
    </location>
</feature>
<dbReference type="InterPro" id="IPR036779">
    <property type="entry name" value="LysM_dom_sf"/>
</dbReference>